<evidence type="ECO:0000313" key="5">
    <source>
        <dbReference type="EMBL" id="RZS70735.1"/>
    </source>
</evidence>
<proteinExistence type="predicted"/>
<keyword evidence="3" id="KW-0238">DNA-binding</keyword>
<dbReference type="AlphaFoldDB" id="A0A4Q7MPX8"/>
<dbReference type="InterPro" id="IPR036187">
    <property type="entry name" value="DNA_mismatch_repair_MutS_sf"/>
</dbReference>
<evidence type="ECO:0000313" key="6">
    <source>
        <dbReference type="Proteomes" id="UP000293874"/>
    </source>
</evidence>
<dbReference type="PANTHER" id="PTHR11361:SF152">
    <property type="entry name" value="DNA MISMATCH REPAIR PROTEIN"/>
    <property type="match status" value="1"/>
</dbReference>
<dbReference type="Gene3D" id="1.10.1420.10">
    <property type="match status" value="1"/>
</dbReference>
<sequence>MSLITDKQTLDDLNIFGKRGANAIYNIFNRAFTRGGAELLEEIFRRPIADMDAINQRSATIRFFASSSIPFPFENEWFDAAEHYLQQTDNRSMLSETENTIGRKFNQLISADTELKEIQKSVTALVQILRKTDELLKEINPKAAGTPYATELQQIQQIMHAPELQPALQESAPQKLPFNKLAEFDKLLRFKQRNNLLKLLAHIYQLDVYMAVARVAVEKKFAFPVAKKKEEQMVVLEDFYHPALQNPVVNSLTITPQSNILFLTGANMAGKSTFMKSLGVAMFLAHMGFPVPASRMEFSVRDGIFTTINLPDNLAQGASHFYAEVLRIKSVAAELSKDKYLFVIFDELFRGTNVKDAYEATVAITSAIARRKNCMFVVSTHIIEAGAVLREKCKNINFIYLPTLMEGNRPVYTHKLASGITSDRHGMVIIRNEGILDILTKKKAEATA</sequence>
<accession>A0A4Q7MPX8</accession>
<dbReference type="SUPFAM" id="SSF52540">
    <property type="entry name" value="P-loop containing nucleoside triphosphate hydrolases"/>
    <property type="match status" value="1"/>
</dbReference>
<protein>
    <submittedName>
        <fullName evidence="5">MutS-like protein</fullName>
    </submittedName>
</protein>
<evidence type="ECO:0000256" key="2">
    <source>
        <dbReference type="ARBA" id="ARBA00022840"/>
    </source>
</evidence>
<dbReference type="InterPro" id="IPR045076">
    <property type="entry name" value="MutS"/>
</dbReference>
<dbReference type="Gene3D" id="3.40.50.300">
    <property type="entry name" value="P-loop containing nucleotide triphosphate hydrolases"/>
    <property type="match status" value="1"/>
</dbReference>
<feature type="domain" description="DNA mismatch repair proteins mutS family" evidence="4">
    <location>
        <begin position="258"/>
        <end position="447"/>
    </location>
</feature>
<dbReference type="GO" id="GO:0006298">
    <property type="term" value="P:mismatch repair"/>
    <property type="evidence" value="ECO:0007669"/>
    <property type="project" value="InterPro"/>
</dbReference>
<dbReference type="Pfam" id="PF05192">
    <property type="entry name" value="MutS_III"/>
    <property type="match status" value="1"/>
</dbReference>
<dbReference type="InterPro" id="IPR027417">
    <property type="entry name" value="P-loop_NTPase"/>
</dbReference>
<keyword evidence="2" id="KW-0067">ATP-binding</keyword>
<dbReference type="InterPro" id="IPR007696">
    <property type="entry name" value="DNA_mismatch_repair_MutS_core"/>
</dbReference>
<dbReference type="SUPFAM" id="SSF48334">
    <property type="entry name" value="DNA repair protein MutS, domain III"/>
    <property type="match status" value="1"/>
</dbReference>
<dbReference type="OrthoDB" id="1097361at2"/>
<dbReference type="GO" id="GO:0005524">
    <property type="term" value="F:ATP binding"/>
    <property type="evidence" value="ECO:0007669"/>
    <property type="project" value="UniProtKB-KW"/>
</dbReference>
<comment type="caution">
    <text evidence="5">The sequence shown here is derived from an EMBL/GenBank/DDBJ whole genome shotgun (WGS) entry which is preliminary data.</text>
</comment>
<dbReference type="InterPro" id="IPR000432">
    <property type="entry name" value="DNA_mismatch_repair_MutS_C"/>
</dbReference>
<dbReference type="EMBL" id="SGXA01000002">
    <property type="protein sequence ID" value="RZS70735.1"/>
    <property type="molecule type" value="Genomic_DNA"/>
</dbReference>
<evidence type="ECO:0000259" key="4">
    <source>
        <dbReference type="SMART" id="SM00534"/>
    </source>
</evidence>
<dbReference type="Pfam" id="PF00488">
    <property type="entry name" value="MutS_V"/>
    <property type="match status" value="1"/>
</dbReference>
<reference evidence="5 6" key="1">
    <citation type="submission" date="2019-02" db="EMBL/GenBank/DDBJ databases">
        <title>Genomic Encyclopedia of Type Strains, Phase IV (KMG-IV): sequencing the most valuable type-strain genomes for metagenomic binning, comparative biology and taxonomic classification.</title>
        <authorList>
            <person name="Goeker M."/>
        </authorList>
    </citation>
    <scope>NUCLEOTIDE SEQUENCE [LARGE SCALE GENOMIC DNA]</scope>
    <source>
        <strain evidence="5 6">DSM 18116</strain>
    </source>
</reference>
<organism evidence="5 6">
    <name type="scientific">Pseudobacter ginsenosidimutans</name>
    <dbReference type="NCBI Taxonomy" id="661488"/>
    <lineage>
        <taxon>Bacteria</taxon>
        <taxon>Pseudomonadati</taxon>
        <taxon>Bacteroidota</taxon>
        <taxon>Chitinophagia</taxon>
        <taxon>Chitinophagales</taxon>
        <taxon>Chitinophagaceae</taxon>
        <taxon>Pseudobacter</taxon>
    </lineage>
</organism>
<dbReference type="GO" id="GO:0140664">
    <property type="term" value="F:ATP-dependent DNA damage sensor activity"/>
    <property type="evidence" value="ECO:0007669"/>
    <property type="project" value="InterPro"/>
</dbReference>
<evidence type="ECO:0000256" key="1">
    <source>
        <dbReference type="ARBA" id="ARBA00022741"/>
    </source>
</evidence>
<dbReference type="GO" id="GO:0030983">
    <property type="term" value="F:mismatched DNA binding"/>
    <property type="evidence" value="ECO:0007669"/>
    <property type="project" value="InterPro"/>
</dbReference>
<gene>
    <name evidence="5" type="ORF">EV199_2628</name>
</gene>
<evidence type="ECO:0000256" key="3">
    <source>
        <dbReference type="ARBA" id="ARBA00023125"/>
    </source>
</evidence>
<dbReference type="RefSeq" id="WP_130541222.1">
    <property type="nucleotide sequence ID" value="NZ_CP042431.1"/>
</dbReference>
<keyword evidence="1" id="KW-0547">Nucleotide-binding</keyword>
<dbReference type="Proteomes" id="UP000293874">
    <property type="component" value="Unassembled WGS sequence"/>
</dbReference>
<keyword evidence="6" id="KW-1185">Reference proteome</keyword>
<name>A0A4Q7MPX8_9BACT</name>
<dbReference type="PANTHER" id="PTHR11361">
    <property type="entry name" value="DNA MISMATCH REPAIR PROTEIN MUTS FAMILY MEMBER"/>
    <property type="match status" value="1"/>
</dbReference>
<dbReference type="SMART" id="SM00534">
    <property type="entry name" value="MUTSac"/>
    <property type="match status" value="1"/>
</dbReference>